<feature type="coiled-coil region" evidence="3">
    <location>
        <begin position="162"/>
        <end position="221"/>
    </location>
</feature>
<dbReference type="Gene3D" id="1.10.287.470">
    <property type="entry name" value="Helix hairpin bin"/>
    <property type="match status" value="1"/>
</dbReference>
<dbReference type="PANTHER" id="PTHR32347">
    <property type="entry name" value="EFFLUX SYSTEM COMPONENT YKNX-RELATED"/>
    <property type="match status" value="1"/>
</dbReference>
<evidence type="ECO:0000259" key="4">
    <source>
        <dbReference type="Pfam" id="PF25973"/>
    </source>
</evidence>
<proteinExistence type="predicted"/>
<comment type="caution">
    <text evidence="5">The sequence shown here is derived from an EMBL/GenBank/DDBJ whole genome shotgun (WGS) entry which is preliminary data.</text>
</comment>
<sequence>MNRFISGQGCRNISLGILMIGLIACQSNSGSGTYETYVVDKGNIETWETTEGRVEPANEVLLLSPTASIITEIRKEPGQKVKEGEVIFLLDTDAVEDKIEQLNDQLAVKQNSLEKTRLTARSTKADLSHSVETKKLKISSIKSVIADQEQLLEVGGISQAKFDKTKQELVLAEKELLLVQEKNSIRLQQLAADEKGLLLQIEIQQKQLEQQRELLQRMEVKAPSDGIVLAIHAKQGEKVSGDKLLVTLSDLTRFKIRASISSKEKKIIKTGRRAYVIVDNTRLEGRIGTVTPKVEGDNISFSVHLIDNNHPKLIPNQRVDLQIVKRARYDVLRLKKGDMISDKKVQSVYVINEDSAEQQELQLGLVTDDYIEIKEGLKEGDEVVISTVSSVKDETSVSVEKLKR</sequence>
<organism evidence="5 6">
    <name type="scientific">Carboxylicivirga marina</name>
    <dbReference type="NCBI Taxonomy" id="2800988"/>
    <lineage>
        <taxon>Bacteria</taxon>
        <taxon>Pseudomonadati</taxon>
        <taxon>Bacteroidota</taxon>
        <taxon>Bacteroidia</taxon>
        <taxon>Marinilabiliales</taxon>
        <taxon>Marinilabiliaceae</taxon>
        <taxon>Carboxylicivirga</taxon>
    </lineage>
</organism>
<protein>
    <submittedName>
        <fullName evidence="5">Efflux RND transporter periplasmic adaptor subunit</fullName>
    </submittedName>
</protein>
<name>A0ABS1HP73_9BACT</name>
<gene>
    <name evidence="5" type="ORF">JIV24_19230</name>
</gene>
<dbReference type="Proteomes" id="UP000605676">
    <property type="component" value="Unassembled WGS sequence"/>
</dbReference>
<reference evidence="5 6" key="1">
    <citation type="submission" date="2021-01" db="EMBL/GenBank/DDBJ databases">
        <title>Carboxyliciviraga sp.nov., isolated from coastal sediments.</title>
        <authorList>
            <person name="Lu D."/>
            <person name="Zhang T."/>
        </authorList>
    </citation>
    <scope>NUCLEOTIDE SEQUENCE [LARGE SCALE GENOMIC DNA]</scope>
    <source>
        <strain evidence="5 6">N1Y132</strain>
    </source>
</reference>
<dbReference type="Gene3D" id="2.40.420.20">
    <property type="match status" value="1"/>
</dbReference>
<dbReference type="EMBL" id="JAENRR010000071">
    <property type="protein sequence ID" value="MBK3519488.1"/>
    <property type="molecule type" value="Genomic_DNA"/>
</dbReference>
<keyword evidence="6" id="KW-1185">Reference proteome</keyword>
<accession>A0ABS1HP73</accession>
<evidence type="ECO:0000313" key="6">
    <source>
        <dbReference type="Proteomes" id="UP000605676"/>
    </source>
</evidence>
<dbReference type="SUPFAM" id="SSF111369">
    <property type="entry name" value="HlyD-like secretion proteins"/>
    <property type="match status" value="1"/>
</dbReference>
<evidence type="ECO:0000256" key="1">
    <source>
        <dbReference type="ARBA" id="ARBA00004196"/>
    </source>
</evidence>
<feature type="domain" description="CzcB-like barrel-sandwich hybrid" evidence="4">
    <location>
        <begin position="64"/>
        <end position="250"/>
    </location>
</feature>
<comment type="subcellular location">
    <subcellularLocation>
        <location evidence="1">Cell envelope</location>
    </subcellularLocation>
</comment>
<dbReference type="InterPro" id="IPR058647">
    <property type="entry name" value="BSH_CzcB-like"/>
</dbReference>
<feature type="coiled-coil region" evidence="3">
    <location>
        <begin position="92"/>
        <end position="119"/>
    </location>
</feature>
<evidence type="ECO:0000256" key="3">
    <source>
        <dbReference type="SAM" id="Coils"/>
    </source>
</evidence>
<evidence type="ECO:0000256" key="2">
    <source>
        <dbReference type="ARBA" id="ARBA00023054"/>
    </source>
</evidence>
<dbReference type="RefSeq" id="WP_200466707.1">
    <property type="nucleotide sequence ID" value="NZ_JAENRR010000071.1"/>
</dbReference>
<evidence type="ECO:0000313" key="5">
    <source>
        <dbReference type="EMBL" id="MBK3519488.1"/>
    </source>
</evidence>
<dbReference type="PROSITE" id="PS51257">
    <property type="entry name" value="PROKAR_LIPOPROTEIN"/>
    <property type="match status" value="1"/>
</dbReference>
<dbReference type="InterPro" id="IPR050465">
    <property type="entry name" value="UPF0194_transport"/>
</dbReference>
<keyword evidence="2 3" id="KW-0175">Coiled coil</keyword>
<dbReference type="PANTHER" id="PTHR32347:SF14">
    <property type="entry name" value="EFFLUX SYSTEM COMPONENT YKNX-RELATED"/>
    <property type="match status" value="1"/>
</dbReference>
<dbReference type="Pfam" id="PF25973">
    <property type="entry name" value="BSH_CzcB"/>
    <property type="match status" value="1"/>
</dbReference>
<dbReference type="Gene3D" id="2.40.50.100">
    <property type="match status" value="1"/>
</dbReference>
<dbReference type="Gene3D" id="2.40.30.170">
    <property type="match status" value="1"/>
</dbReference>